<evidence type="ECO:0000259" key="7">
    <source>
        <dbReference type="PROSITE" id="PS50109"/>
    </source>
</evidence>
<dbReference type="SUPFAM" id="SSF55874">
    <property type="entry name" value="ATPase domain of HSP90 chaperone/DNA topoisomerase II/histidine kinase"/>
    <property type="match status" value="1"/>
</dbReference>
<evidence type="ECO:0000256" key="6">
    <source>
        <dbReference type="SAM" id="Coils"/>
    </source>
</evidence>
<dbReference type="PRINTS" id="PR00344">
    <property type="entry name" value="BCTRLSENSOR"/>
</dbReference>
<dbReference type="InterPro" id="IPR003018">
    <property type="entry name" value="GAF"/>
</dbReference>
<evidence type="ECO:0000313" key="9">
    <source>
        <dbReference type="Proteomes" id="UP000217507"/>
    </source>
</evidence>
<evidence type="ECO:0000256" key="4">
    <source>
        <dbReference type="ARBA" id="ARBA00022777"/>
    </source>
</evidence>
<dbReference type="AlphaFoldDB" id="A0A1Z4KSZ7"/>
<dbReference type="Pfam" id="PF02518">
    <property type="entry name" value="HATPase_c"/>
    <property type="match status" value="1"/>
</dbReference>
<evidence type="ECO:0000313" key="8">
    <source>
        <dbReference type="EMBL" id="BAY72064.1"/>
    </source>
</evidence>
<gene>
    <name evidence="8" type="ORF">NIES23_48880</name>
</gene>
<dbReference type="SMART" id="SM00065">
    <property type="entry name" value="GAF"/>
    <property type="match status" value="1"/>
</dbReference>
<dbReference type="EMBL" id="AP018216">
    <property type="protein sequence ID" value="BAY72064.1"/>
    <property type="molecule type" value="Genomic_DNA"/>
</dbReference>
<evidence type="ECO:0000256" key="5">
    <source>
        <dbReference type="ARBA" id="ARBA00023012"/>
    </source>
</evidence>
<keyword evidence="5" id="KW-0902">Two-component regulatory system</keyword>
<evidence type="ECO:0000256" key="2">
    <source>
        <dbReference type="ARBA" id="ARBA00012438"/>
    </source>
</evidence>
<dbReference type="InterPro" id="IPR003661">
    <property type="entry name" value="HisK_dim/P_dom"/>
</dbReference>
<dbReference type="Gene3D" id="3.30.450.40">
    <property type="match status" value="1"/>
</dbReference>
<evidence type="ECO:0000256" key="3">
    <source>
        <dbReference type="ARBA" id="ARBA00022553"/>
    </source>
</evidence>
<feature type="coiled-coil region" evidence="6">
    <location>
        <begin position="179"/>
        <end position="209"/>
    </location>
</feature>
<dbReference type="PROSITE" id="PS50109">
    <property type="entry name" value="HIS_KIN"/>
    <property type="match status" value="1"/>
</dbReference>
<dbReference type="SUPFAM" id="SSF55781">
    <property type="entry name" value="GAF domain-like"/>
    <property type="match status" value="1"/>
</dbReference>
<dbReference type="SMART" id="SM00387">
    <property type="entry name" value="HATPase_c"/>
    <property type="match status" value="1"/>
</dbReference>
<comment type="catalytic activity">
    <reaction evidence="1">
        <text>ATP + protein L-histidine = ADP + protein N-phospho-L-histidine.</text>
        <dbReference type="EC" id="2.7.13.3"/>
    </reaction>
</comment>
<dbReference type="InterPro" id="IPR036097">
    <property type="entry name" value="HisK_dim/P_sf"/>
</dbReference>
<dbReference type="SUPFAM" id="SSF47384">
    <property type="entry name" value="Homodimeric domain of signal transducing histidine kinase"/>
    <property type="match status" value="1"/>
</dbReference>
<evidence type="ECO:0000256" key="1">
    <source>
        <dbReference type="ARBA" id="ARBA00000085"/>
    </source>
</evidence>
<name>A0A1Z4KSZ7_ANAVA</name>
<reference evidence="8 9" key="1">
    <citation type="submission" date="2017-06" db="EMBL/GenBank/DDBJ databases">
        <title>Genome sequencing of cyanobaciteial culture collection at National Institute for Environmental Studies (NIES).</title>
        <authorList>
            <person name="Hirose Y."/>
            <person name="Shimura Y."/>
            <person name="Fujisawa T."/>
            <person name="Nakamura Y."/>
            <person name="Kawachi M."/>
        </authorList>
    </citation>
    <scope>NUCLEOTIDE SEQUENCE [LARGE SCALE GENOMIC DNA]</scope>
    <source>
        <strain evidence="8 9">NIES-23</strain>
    </source>
</reference>
<keyword evidence="4 8" id="KW-0808">Transferase</keyword>
<dbReference type="InterPro" id="IPR005467">
    <property type="entry name" value="His_kinase_dom"/>
</dbReference>
<feature type="domain" description="Histidine kinase" evidence="7">
    <location>
        <begin position="218"/>
        <end position="468"/>
    </location>
</feature>
<accession>A0A1Z4KSZ7</accession>
<dbReference type="Gene3D" id="1.10.287.130">
    <property type="match status" value="1"/>
</dbReference>
<sequence>MLTPISKQTAISLPNQPLQQENINLKLIVEGIASQVGEAFFQACAHYLAEVLQIQYALIAEFIDDDQPRARVLAFWKGEEFGPNFEYDLAGTPCGVLYQEGLQIYPNCIQKKFPDDLDLVNLDVESYLGVPILDPHGKPLGHIAGLHTKALERSYEEQEAILKIFAARSAAEIERQLAEKALKQQNIHLEQTLKELHKTQIQLIQAERMSSLGHLVAGVAHEINNPIGFIYSNITHTKEFINILLELIAAYQLEYPNPSIPLQQKIKESDIEFLRKDAAKMLKSMETGSDRIRDIVLSLRNFSRLDESSKKLIDLHEGIESTLLILQHRLQANELLPQIQVVKEYQPLPKVNCHASQINQVFMNIFNNAIDALRSASNTITQPIIEIKTEVILPENTVKISISDNGIGIDEISISHIFDPFFTTKPVGSGTGLGLSITYQIVVEQHRGKLNCISTPGQGTKFEIEIPI</sequence>
<dbReference type="Pfam" id="PF01590">
    <property type="entry name" value="GAF"/>
    <property type="match status" value="1"/>
</dbReference>
<dbReference type="InterPro" id="IPR004358">
    <property type="entry name" value="Sig_transdc_His_kin-like_C"/>
</dbReference>
<dbReference type="GO" id="GO:0000155">
    <property type="term" value="F:phosphorelay sensor kinase activity"/>
    <property type="evidence" value="ECO:0007669"/>
    <property type="project" value="InterPro"/>
</dbReference>
<dbReference type="SMR" id="A0A1Z4KSZ7"/>
<dbReference type="InterPro" id="IPR029016">
    <property type="entry name" value="GAF-like_dom_sf"/>
</dbReference>
<dbReference type="InterPro" id="IPR036890">
    <property type="entry name" value="HATPase_C_sf"/>
</dbReference>
<dbReference type="PANTHER" id="PTHR43065">
    <property type="entry name" value="SENSOR HISTIDINE KINASE"/>
    <property type="match status" value="1"/>
</dbReference>
<dbReference type="CDD" id="cd00082">
    <property type="entry name" value="HisKA"/>
    <property type="match status" value="1"/>
</dbReference>
<dbReference type="EC" id="2.7.13.3" evidence="2"/>
<dbReference type="Gene3D" id="3.30.565.10">
    <property type="entry name" value="Histidine kinase-like ATPase, C-terminal domain"/>
    <property type="match status" value="1"/>
</dbReference>
<dbReference type="PANTHER" id="PTHR43065:SF50">
    <property type="entry name" value="HISTIDINE KINASE"/>
    <property type="match status" value="1"/>
</dbReference>
<keyword evidence="6" id="KW-0175">Coiled coil</keyword>
<keyword evidence="3" id="KW-0597">Phosphoprotein</keyword>
<dbReference type="Proteomes" id="UP000217507">
    <property type="component" value="Chromosome"/>
</dbReference>
<dbReference type="InterPro" id="IPR003594">
    <property type="entry name" value="HATPase_dom"/>
</dbReference>
<proteinExistence type="predicted"/>
<protein>
    <recommendedName>
        <fullName evidence="2">histidine kinase</fullName>
        <ecNumber evidence="2">2.7.13.3</ecNumber>
    </recommendedName>
</protein>
<organism evidence="8 9">
    <name type="scientific">Trichormus variabilis NIES-23</name>
    <dbReference type="NCBI Taxonomy" id="1973479"/>
    <lineage>
        <taxon>Bacteria</taxon>
        <taxon>Bacillati</taxon>
        <taxon>Cyanobacteriota</taxon>
        <taxon>Cyanophyceae</taxon>
        <taxon>Nostocales</taxon>
        <taxon>Nostocaceae</taxon>
        <taxon>Trichormus</taxon>
    </lineage>
</organism>
<keyword evidence="4 8" id="KW-0418">Kinase</keyword>